<dbReference type="GO" id="GO:0003755">
    <property type="term" value="F:peptidyl-prolyl cis-trans isomerase activity"/>
    <property type="evidence" value="ECO:0007669"/>
    <property type="project" value="UniProtKB-KW"/>
</dbReference>
<comment type="catalytic activity">
    <reaction evidence="1">
        <text>[protein]-peptidylproline (omega=180) = [protein]-peptidylproline (omega=0)</text>
        <dbReference type="Rhea" id="RHEA:16237"/>
        <dbReference type="Rhea" id="RHEA-COMP:10747"/>
        <dbReference type="Rhea" id="RHEA-COMP:10748"/>
        <dbReference type="ChEBI" id="CHEBI:83833"/>
        <dbReference type="ChEBI" id="CHEBI:83834"/>
        <dbReference type="EC" id="5.2.1.8"/>
    </reaction>
</comment>
<keyword evidence="5" id="KW-0963">Cytoplasm</keyword>
<evidence type="ECO:0000259" key="9">
    <source>
        <dbReference type="PROSITE" id="PS50059"/>
    </source>
</evidence>
<dbReference type="Pfam" id="PF00254">
    <property type="entry name" value="FKBP_C"/>
    <property type="match status" value="1"/>
</dbReference>
<reference evidence="10" key="1">
    <citation type="submission" date="2018-06" db="EMBL/GenBank/DDBJ databases">
        <authorList>
            <person name="Zhirakovskaya E."/>
        </authorList>
    </citation>
    <scope>NUCLEOTIDE SEQUENCE</scope>
</reference>
<dbReference type="EC" id="5.2.1.8" evidence="4"/>
<evidence type="ECO:0000256" key="7">
    <source>
        <dbReference type="ARBA" id="ARBA00023186"/>
    </source>
</evidence>
<keyword evidence="7" id="KW-0143">Chaperone</keyword>
<gene>
    <name evidence="10" type="ORF">MNBD_BACTEROID01-426</name>
</gene>
<keyword evidence="6" id="KW-0697">Rotamase</keyword>
<dbReference type="InterPro" id="IPR001179">
    <property type="entry name" value="PPIase_FKBP_dom"/>
</dbReference>
<name>A0A3B0UP99_9ZZZZ</name>
<evidence type="ECO:0000256" key="8">
    <source>
        <dbReference type="ARBA" id="ARBA00023235"/>
    </source>
</evidence>
<evidence type="ECO:0000256" key="5">
    <source>
        <dbReference type="ARBA" id="ARBA00022490"/>
    </source>
</evidence>
<keyword evidence="8 10" id="KW-0413">Isomerase</keyword>
<dbReference type="GO" id="GO:0005737">
    <property type="term" value="C:cytoplasm"/>
    <property type="evidence" value="ECO:0007669"/>
    <property type="project" value="UniProtKB-SubCell"/>
</dbReference>
<evidence type="ECO:0000256" key="1">
    <source>
        <dbReference type="ARBA" id="ARBA00000971"/>
    </source>
</evidence>
<evidence type="ECO:0000256" key="6">
    <source>
        <dbReference type="ARBA" id="ARBA00023110"/>
    </source>
</evidence>
<dbReference type="InterPro" id="IPR046357">
    <property type="entry name" value="PPIase_dom_sf"/>
</dbReference>
<dbReference type="Gene3D" id="2.40.10.330">
    <property type="match status" value="1"/>
</dbReference>
<organism evidence="10">
    <name type="scientific">hydrothermal vent metagenome</name>
    <dbReference type="NCBI Taxonomy" id="652676"/>
    <lineage>
        <taxon>unclassified sequences</taxon>
        <taxon>metagenomes</taxon>
        <taxon>ecological metagenomes</taxon>
    </lineage>
</organism>
<dbReference type="InterPro" id="IPR048261">
    <property type="entry name" value="SlpA/SlyD-like_ins_sf"/>
</dbReference>
<dbReference type="SUPFAM" id="SSF54534">
    <property type="entry name" value="FKBP-like"/>
    <property type="match status" value="1"/>
</dbReference>
<feature type="domain" description="PPIase FKBP-type" evidence="9">
    <location>
        <begin position="12"/>
        <end position="90"/>
    </location>
</feature>
<dbReference type="EMBL" id="UOEP01000162">
    <property type="protein sequence ID" value="VAW21954.1"/>
    <property type="molecule type" value="Genomic_DNA"/>
</dbReference>
<evidence type="ECO:0000256" key="2">
    <source>
        <dbReference type="ARBA" id="ARBA00004496"/>
    </source>
</evidence>
<comment type="subcellular location">
    <subcellularLocation>
        <location evidence="2">Cytoplasm</location>
    </subcellularLocation>
</comment>
<proteinExistence type="inferred from homology"/>
<comment type="similarity">
    <text evidence="3">Belongs to the FKBP-type PPIase family.</text>
</comment>
<dbReference type="Gene3D" id="3.10.50.40">
    <property type="match status" value="1"/>
</dbReference>
<protein>
    <recommendedName>
        <fullName evidence="4">peptidylprolyl isomerase</fullName>
        <ecNumber evidence="4">5.2.1.8</ecNumber>
    </recommendedName>
</protein>
<dbReference type="PROSITE" id="PS50059">
    <property type="entry name" value="FKBP_PPIASE"/>
    <property type="match status" value="1"/>
</dbReference>
<evidence type="ECO:0000256" key="3">
    <source>
        <dbReference type="ARBA" id="ARBA00006577"/>
    </source>
</evidence>
<evidence type="ECO:0000313" key="10">
    <source>
        <dbReference type="EMBL" id="VAW21954.1"/>
    </source>
</evidence>
<accession>A0A3B0UP99</accession>
<dbReference type="GO" id="GO:0042026">
    <property type="term" value="P:protein refolding"/>
    <property type="evidence" value="ECO:0007669"/>
    <property type="project" value="UniProtKB-ARBA"/>
</dbReference>
<dbReference type="PANTHER" id="PTHR47861">
    <property type="entry name" value="FKBP-TYPE PEPTIDYL-PROLYL CIS-TRANS ISOMERASE SLYD"/>
    <property type="match status" value="1"/>
</dbReference>
<dbReference type="AlphaFoldDB" id="A0A3B0UP99"/>
<evidence type="ECO:0000256" key="4">
    <source>
        <dbReference type="ARBA" id="ARBA00013194"/>
    </source>
</evidence>
<dbReference type="PANTHER" id="PTHR47861:SF3">
    <property type="entry name" value="FKBP-TYPE PEPTIDYL-PROLYL CIS-TRANS ISOMERASE SLYD"/>
    <property type="match status" value="1"/>
</dbReference>
<sequence>MEVTENMKITKNKMVVLTYDLQIDDSQGELIEQATLEKPLQFLFGAGVMLPKFEEYLSGFKQGDEFEIKLSKNEAYGELNNDAIVELPKHVFFADGKFDDELVKVGNAVPMMSNDGQRLNGLVLEVNDETVKMDFNHPLAGEDLYFKGSVVEVRDASDEEIAQVFSGGCGCGSSYSESDSCSDGGSGGCGCSC</sequence>